<dbReference type="InterPro" id="IPR013226">
    <property type="entry name" value="Pal1"/>
</dbReference>
<feature type="region of interest" description="Disordered" evidence="1">
    <location>
        <begin position="1"/>
        <end position="23"/>
    </location>
</feature>
<feature type="region of interest" description="Disordered" evidence="1">
    <location>
        <begin position="150"/>
        <end position="187"/>
    </location>
</feature>
<accession>A0AAN6PV37</accession>
<proteinExistence type="predicted"/>
<protein>
    <submittedName>
        <fullName evidence="2">Uncharacterized protein</fullName>
    </submittedName>
</protein>
<comment type="caution">
    <text evidence="2">The sequence shown here is derived from an EMBL/GenBank/DDBJ whole genome shotgun (WGS) entry which is preliminary data.</text>
</comment>
<keyword evidence="3" id="KW-1185">Reference proteome</keyword>
<evidence type="ECO:0000313" key="2">
    <source>
        <dbReference type="EMBL" id="KAK4098507.1"/>
    </source>
</evidence>
<dbReference type="Proteomes" id="UP001305647">
    <property type="component" value="Unassembled WGS sequence"/>
</dbReference>
<sequence length="226" mass="24724">MRTQEHRARGRGRTPSHVGFPGDMSHHPLATLTREHHQADWVPHQRRDRRLPNDVISGPFPGVTYHHGGPFDAVAMEFNANTMSAPIDAVRDSNMEALRATLAEYVKDSLTKHLPLQGTFRCHPAGDANFWRADHALRGGHGPVALPVALYSSPPRRLPRRPQSWTSHSEEEPAAPPPKIVDSESRSEAMVLRLSSSASLASAVMSPMSSSSANDGLGADWAGRML</sequence>
<gene>
    <name evidence="2" type="ORF">N658DRAFT_220351</name>
</gene>
<name>A0AAN6PV37_9PEZI</name>
<dbReference type="EMBL" id="MU863658">
    <property type="protein sequence ID" value="KAK4098507.1"/>
    <property type="molecule type" value="Genomic_DNA"/>
</dbReference>
<reference evidence="2" key="1">
    <citation type="journal article" date="2023" name="Mol. Phylogenet. Evol.">
        <title>Genome-scale phylogeny and comparative genomics of the fungal order Sordariales.</title>
        <authorList>
            <person name="Hensen N."/>
            <person name="Bonometti L."/>
            <person name="Westerberg I."/>
            <person name="Brannstrom I.O."/>
            <person name="Guillou S."/>
            <person name="Cros-Aarteil S."/>
            <person name="Calhoun S."/>
            <person name="Haridas S."/>
            <person name="Kuo A."/>
            <person name="Mondo S."/>
            <person name="Pangilinan J."/>
            <person name="Riley R."/>
            <person name="LaButti K."/>
            <person name="Andreopoulos B."/>
            <person name="Lipzen A."/>
            <person name="Chen C."/>
            <person name="Yan M."/>
            <person name="Daum C."/>
            <person name="Ng V."/>
            <person name="Clum A."/>
            <person name="Steindorff A."/>
            <person name="Ohm R.A."/>
            <person name="Martin F."/>
            <person name="Silar P."/>
            <person name="Natvig D.O."/>
            <person name="Lalanne C."/>
            <person name="Gautier V."/>
            <person name="Ament-Velasquez S.L."/>
            <person name="Kruys A."/>
            <person name="Hutchinson M.I."/>
            <person name="Powell A.J."/>
            <person name="Barry K."/>
            <person name="Miller A.N."/>
            <person name="Grigoriev I.V."/>
            <person name="Debuchy R."/>
            <person name="Gladieux P."/>
            <person name="Hiltunen Thoren M."/>
            <person name="Johannesson H."/>
        </authorList>
    </citation>
    <scope>NUCLEOTIDE SEQUENCE</scope>
    <source>
        <strain evidence="2">CBS 757.83</strain>
    </source>
</reference>
<evidence type="ECO:0000313" key="3">
    <source>
        <dbReference type="Proteomes" id="UP001305647"/>
    </source>
</evidence>
<evidence type="ECO:0000256" key="1">
    <source>
        <dbReference type="SAM" id="MobiDB-lite"/>
    </source>
</evidence>
<dbReference type="AlphaFoldDB" id="A0AAN6PV37"/>
<reference evidence="2" key="2">
    <citation type="submission" date="2023-05" db="EMBL/GenBank/DDBJ databases">
        <authorList>
            <consortium name="Lawrence Berkeley National Laboratory"/>
            <person name="Steindorff A."/>
            <person name="Hensen N."/>
            <person name="Bonometti L."/>
            <person name="Westerberg I."/>
            <person name="Brannstrom I.O."/>
            <person name="Guillou S."/>
            <person name="Cros-Aarteil S."/>
            <person name="Calhoun S."/>
            <person name="Haridas S."/>
            <person name="Kuo A."/>
            <person name="Mondo S."/>
            <person name="Pangilinan J."/>
            <person name="Riley R."/>
            <person name="Labutti K."/>
            <person name="Andreopoulos B."/>
            <person name="Lipzen A."/>
            <person name="Chen C."/>
            <person name="Yanf M."/>
            <person name="Daum C."/>
            <person name="Ng V."/>
            <person name="Clum A."/>
            <person name="Ohm R."/>
            <person name="Martin F."/>
            <person name="Silar P."/>
            <person name="Natvig D."/>
            <person name="Lalanne C."/>
            <person name="Gautier V."/>
            <person name="Ament-Velasquez S.L."/>
            <person name="Kruys A."/>
            <person name="Hutchinson M.I."/>
            <person name="Powell A.J."/>
            <person name="Barry K."/>
            <person name="Miller A.N."/>
            <person name="Grigoriev I.V."/>
            <person name="Debuchy R."/>
            <person name="Gladieux P."/>
            <person name="Thoren M.H."/>
            <person name="Johannesson H."/>
        </authorList>
    </citation>
    <scope>NUCLEOTIDE SEQUENCE</scope>
    <source>
        <strain evidence="2">CBS 757.83</strain>
    </source>
</reference>
<organism evidence="2 3">
    <name type="scientific">Parathielavia hyrcaniae</name>
    <dbReference type="NCBI Taxonomy" id="113614"/>
    <lineage>
        <taxon>Eukaryota</taxon>
        <taxon>Fungi</taxon>
        <taxon>Dikarya</taxon>
        <taxon>Ascomycota</taxon>
        <taxon>Pezizomycotina</taxon>
        <taxon>Sordariomycetes</taxon>
        <taxon>Sordariomycetidae</taxon>
        <taxon>Sordariales</taxon>
        <taxon>Chaetomiaceae</taxon>
        <taxon>Parathielavia</taxon>
    </lineage>
</organism>
<dbReference type="Pfam" id="PF08316">
    <property type="entry name" value="Pal1"/>
    <property type="match status" value="1"/>
</dbReference>